<evidence type="ECO:0000256" key="1">
    <source>
        <dbReference type="SAM" id="SignalP"/>
    </source>
</evidence>
<dbReference type="EMBL" id="CP001734">
    <property type="protein sequence ID" value="ACV69726.1"/>
    <property type="molecule type" value="Genomic_DNA"/>
</dbReference>
<reference evidence="2 3" key="2">
    <citation type="journal article" date="2010" name="Stand. Genomic Sci.">
        <title>Complete genome sequence of Desulfohalobium retbaense type strain (HR(100)).</title>
        <authorList>
            <person name="Spring S."/>
            <person name="Nolan M."/>
            <person name="Lapidus A."/>
            <person name="Glavina Del Rio T."/>
            <person name="Copeland A."/>
            <person name="Tice H."/>
            <person name="Cheng J.F."/>
            <person name="Lucas S."/>
            <person name="Land M."/>
            <person name="Chen F."/>
            <person name="Bruce D."/>
            <person name="Goodwin L."/>
            <person name="Pitluck S."/>
            <person name="Ivanova N."/>
            <person name="Mavromatis K."/>
            <person name="Mikhailova N."/>
            <person name="Pati A."/>
            <person name="Chen A."/>
            <person name="Palaniappan K."/>
            <person name="Hauser L."/>
            <person name="Chang Y.J."/>
            <person name="Jeffries C.D."/>
            <person name="Munk C."/>
            <person name="Kiss H."/>
            <person name="Chain P."/>
            <person name="Han C."/>
            <person name="Brettin T."/>
            <person name="Detter J.C."/>
            <person name="Schuler E."/>
            <person name="Goker M."/>
            <person name="Rohde M."/>
            <person name="Bristow J."/>
            <person name="Eisen J.A."/>
            <person name="Markowitz V."/>
            <person name="Hugenholtz P."/>
            <person name="Kyrpides N.C."/>
            <person name="Klenk H.P."/>
        </authorList>
    </citation>
    <scope>NUCLEOTIDE SEQUENCE [LARGE SCALE GENOMIC DNA]</scope>
    <source>
        <strain evidence="2 3">DSM 5692</strain>
    </source>
</reference>
<dbReference type="KEGG" id="drt:Dret_2444"/>
<proteinExistence type="predicted"/>
<feature type="signal peptide" evidence="1">
    <location>
        <begin position="1"/>
        <end position="31"/>
    </location>
</feature>
<feature type="chain" id="PRO_5002994294" evidence="1">
    <location>
        <begin position="32"/>
        <end position="209"/>
    </location>
</feature>
<sequence>MLGHPSRSAHHLCKSLLGTVLGILLATAVAAQPPQGGVNVNIIEDNALAGSTGVIGVNTAAGDNHVQANQWSIGVGTTADFGHVDQTTLSIGTPPELSIDRITDNAFQGVSGLLSVNQAAGSGSAESNQVCIGIGMATNARPVSASNLRQTVGSATASRPNVGSQRADIIDGQAFSGASGVVQVNQSAGSGNGVSNRVLMDMGFMDVTP</sequence>
<protein>
    <submittedName>
        <fullName evidence="2">Uncharacterized protein</fullName>
    </submittedName>
</protein>
<reference evidence="3" key="1">
    <citation type="submission" date="2009-09" db="EMBL/GenBank/DDBJ databases">
        <title>The complete chromosome of Desulfohalobium retbaense DSM 5692.</title>
        <authorList>
            <consortium name="US DOE Joint Genome Institute (JGI-PGF)"/>
            <person name="Lucas S."/>
            <person name="Copeland A."/>
            <person name="Lapidus A."/>
            <person name="Glavina del Rio T."/>
            <person name="Dalin E."/>
            <person name="Tice H."/>
            <person name="Bruce D."/>
            <person name="Goodwin L."/>
            <person name="Pitluck S."/>
            <person name="Kyrpides N."/>
            <person name="Mavromatis K."/>
            <person name="Ivanova N."/>
            <person name="Mikhailova N."/>
            <person name="Munk A.C."/>
            <person name="Brettin T."/>
            <person name="Detter J.C."/>
            <person name="Han C."/>
            <person name="Tapia R."/>
            <person name="Larimer F."/>
            <person name="Land M."/>
            <person name="Hauser L."/>
            <person name="Markowitz V."/>
            <person name="Cheng J.-F."/>
            <person name="Hugenholtz P."/>
            <person name="Woyke T."/>
            <person name="Wu D."/>
            <person name="Spring S."/>
            <person name="Klenk H.-P."/>
            <person name="Eisen J.A."/>
        </authorList>
    </citation>
    <scope>NUCLEOTIDE SEQUENCE [LARGE SCALE GENOMIC DNA]</scope>
    <source>
        <strain evidence="3">DSM 5692</strain>
    </source>
</reference>
<dbReference type="AlphaFoldDB" id="C8X5M9"/>
<keyword evidence="1" id="KW-0732">Signal</keyword>
<dbReference type="OrthoDB" id="7008646at2"/>
<name>C8X5M9_DESRD</name>
<gene>
    <name evidence="2" type="ordered locus">Dret_2444</name>
</gene>
<evidence type="ECO:0000313" key="2">
    <source>
        <dbReference type="EMBL" id="ACV69726.1"/>
    </source>
</evidence>
<keyword evidence="3" id="KW-1185">Reference proteome</keyword>
<dbReference type="RefSeq" id="WP_015752860.1">
    <property type="nucleotide sequence ID" value="NC_013223.1"/>
</dbReference>
<dbReference type="eggNOG" id="ENOG50339MV">
    <property type="taxonomic scope" value="Bacteria"/>
</dbReference>
<dbReference type="Proteomes" id="UP000001052">
    <property type="component" value="Chromosome"/>
</dbReference>
<dbReference type="STRING" id="485915.Dret_2444"/>
<evidence type="ECO:0000313" key="3">
    <source>
        <dbReference type="Proteomes" id="UP000001052"/>
    </source>
</evidence>
<accession>C8X5M9</accession>
<dbReference type="HOGENOM" id="CLU_111115_0_0_7"/>
<organism evidence="2 3">
    <name type="scientific">Desulfohalobium retbaense (strain ATCC 49708 / DSM 5692 / JCM 16813 / HR100)</name>
    <dbReference type="NCBI Taxonomy" id="485915"/>
    <lineage>
        <taxon>Bacteria</taxon>
        <taxon>Pseudomonadati</taxon>
        <taxon>Thermodesulfobacteriota</taxon>
        <taxon>Desulfovibrionia</taxon>
        <taxon>Desulfovibrionales</taxon>
        <taxon>Desulfohalobiaceae</taxon>
        <taxon>Desulfohalobium</taxon>
    </lineage>
</organism>